<dbReference type="OrthoDB" id="190265at2759"/>
<dbReference type="PANTHER" id="PTHR12411">
    <property type="entry name" value="CYSTEINE PROTEASE FAMILY C1-RELATED"/>
    <property type="match status" value="1"/>
</dbReference>
<sequence length="342" mass="37217">MRQSLSITIAVVGVVAALAVFTINESARSTQLYGTNYSNDNIVFANYLAKYGKSYATKEEYEFRLQQFQANLAKNAQHNSQNGVSYHLGINKFTDYSPAEYKRLLGFKKSSHSHSLQATLLQETNNTEGIDWRQKGAVTGVKNQGQCGSCWAFSSTGALEGHFFLSDGKLVSLSEQQLVDCSHNGNNGCNGGEMYLAFDYATKSPLETEADYPYLAADEKCSYIASKGVVRAANFQRVEANSAAQLKTAINQGPVSVAIEADQYVFQGYQSGILDSTACGTQLDHGVLAVGYGSENGKEYYIVKNSWGTSWGENGFVRIAIVDGEGICGIQKDAVYPFTVRA</sequence>
<dbReference type="AlphaFoldDB" id="A0A078A3V7"/>
<dbReference type="InterPro" id="IPR000169">
    <property type="entry name" value="Pept_cys_AS"/>
</dbReference>
<dbReference type="PRINTS" id="PR00705">
    <property type="entry name" value="PAPAIN"/>
</dbReference>
<dbReference type="SUPFAM" id="SSF54001">
    <property type="entry name" value="Cysteine proteinases"/>
    <property type="match status" value="1"/>
</dbReference>
<dbReference type="Pfam" id="PF00112">
    <property type="entry name" value="Peptidase_C1"/>
    <property type="match status" value="1"/>
</dbReference>
<dbReference type="SMART" id="SM00645">
    <property type="entry name" value="Pept_C1"/>
    <property type="match status" value="1"/>
</dbReference>
<feature type="domain" description="Cathepsin propeptide inhibitor" evidence="5">
    <location>
        <begin position="44"/>
        <end position="101"/>
    </location>
</feature>
<organism evidence="6 7">
    <name type="scientific">Stylonychia lemnae</name>
    <name type="common">Ciliate</name>
    <dbReference type="NCBI Taxonomy" id="5949"/>
    <lineage>
        <taxon>Eukaryota</taxon>
        <taxon>Sar</taxon>
        <taxon>Alveolata</taxon>
        <taxon>Ciliophora</taxon>
        <taxon>Intramacronucleata</taxon>
        <taxon>Spirotrichea</taxon>
        <taxon>Stichotrichia</taxon>
        <taxon>Sporadotrichida</taxon>
        <taxon>Oxytrichidae</taxon>
        <taxon>Stylonychinae</taxon>
        <taxon>Stylonychia</taxon>
    </lineage>
</organism>
<evidence type="ECO:0000259" key="5">
    <source>
        <dbReference type="SMART" id="SM00848"/>
    </source>
</evidence>
<dbReference type="Gene3D" id="3.90.70.10">
    <property type="entry name" value="Cysteine proteinases"/>
    <property type="match status" value="1"/>
</dbReference>
<evidence type="ECO:0000313" key="6">
    <source>
        <dbReference type="EMBL" id="CDW75439.1"/>
    </source>
</evidence>
<dbReference type="CDD" id="cd02248">
    <property type="entry name" value="Peptidase_C1A"/>
    <property type="match status" value="1"/>
</dbReference>
<dbReference type="InterPro" id="IPR025660">
    <property type="entry name" value="Pept_his_AS"/>
</dbReference>
<dbReference type="InParanoid" id="A0A078A3V7"/>
<name>A0A078A3V7_STYLE</name>
<dbReference type="Proteomes" id="UP000039865">
    <property type="component" value="Unassembled WGS sequence"/>
</dbReference>
<reference evidence="6 7" key="1">
    <citation type="submission" date="2014-06" db="EMBL/GenBank/DDBJ databases">
        <authorList>
            <person name="Swart Estienne"/>
        </authorList>
    </citation>
    <scope>NUCLEOTIDE SEQUENCE [LARGE SCALE GENOMIC DNA]</scope>
    <source>
        <strain evidence="6 7">130c</strain>
    </source>
</reference>
<keyword evidence="2" id="KW-0865">Zymogen</keyword>
<dbReference type="PROSITE" id="PS00139">
    <property type="entry name" value="THIOL_PROTEASE_CYS"/>
    <property type="match status" value="1"/>
</dbReference>
<proteinExistence type="inferred from homology"/>
<dbReference type="SMART" id="SM00848">
    <property type="entry name" value="Inhibitor_I29"/>
    <property type="match status" value="1"/>
</dbReference>
<dbReference type="InterPro" id="IPR013128">
    <property type="entry name" value="Peptidase_C1A"/>
</dbReference>
<dbReference type="PROSITE" id="PS00639">
    <property type="entry name" value="THIOL_PROTEASE_HIS"/>
    <property type="match status" value="1"/>
</dbReference>
<comment type="similarity">
    <text evidence="1">Belongs to the peptidase C1 family.</text>
</comment>
<evidence type="ECO:0000256" key="1">
    <source>
        <dbReference type="ARBA" id="ARBA00008455"/>
    </source>
</evidence>
<gene>
    <name evidence="6" type="primary">Contig11288.g12063</name>
    <name evidence="6" type="ORF">STYLEM_4429</name>
</gene>
<dbReference type="InterPro" id="IPR038765">
    <property type="entry name" value="Papain-like_cys_pep_sf"/>
</dbReference>
<dbReference type="OMA" id="YPYHARD"/>
<keyword evidence="7" id="KW-1185">Reference proteome</keyword>
<protein>
    <submittedName>
        <fullName evidence="6">Cathepsin l</fullName>
    </submittedName>
</protein>
<dbReference type="FunFam" id="3.90.70.10:FF:000039">
    <property type="entry name" value="Cysteine proteinase 2, putative"/>
    <property type="match status" value="1"/>
</dbReference>
<evidence type="ECO:0000259" key="4">
    <source>
        <dbReference type="SMART" id="SM00645"/>
    </source>
</evidence>
<dbReference type="InterPro" id="IPR039417">
    <property type="entry name" value="Peptidase_C1A_papain-like"/>
</dbReference>
<evidence type="ECO:0000256" key="3">
    <source>
        <dbReference type="ARBA" id="ARBA00023157"/>
    </source>
</evidence>
<dbReference type="InterPro" id="IPR000668">
    <property type="entry name" value="Peptidase_C1A_C"/>
</dbReference>
<dbReference type="Pfam" id="PF08246">
    <property type="entry name" value="Inhibitor_I29"/>
    <property type="match status" value="1"/>
</dbReference>
<feature type="domain" description="Peptidase C1A papain C-terminal" evidence="4">
    <location>
        <begin position="126"/>
        <end position="338"/>
    </location>
</feature>
<evidence type="ECO:0000256" key="2">
    <source>
        <dbReference type="ARBA" id="ARBA00023145"/>
    </source>
</evidence>
<keyword evidence="3" id="KW-1015">Disulfide bond</keyword>
<dbReference type="GO" id="GO:0008234">
    <property type="term" value="F:cysteine-type peptidase activity"/>
    <property type="evidence" value="ECO:0007669"/>
    <property type="project" value="InterPro"/>
</dbReference>
<dbReference type="EMBL" id="CCKQ01004290">
    <property type="protein sequence ID" value="CDW75439.1"/>
    <property type="molecule type" value="Genomic_DNA"/>
</dbReference>
<dbReference type="GO" id="GO:0006508">
    <property type="term" value="P:proteolysis"/>
    <property type="evidence" value="ECO:0007669"/>
    <property type="project" value="InterPro"/>
</dbReference>
<accession>A0A078A3V7</accession>
<evidence type="ECO:0000313" key="7">
    <source>
        <dbReference type="Proteomes" id="UP000039865"/>
    </source>
</evidence>
<dbReference type="InterPro" id="IPR013201">
    <property type="entry name" value="Prot_inhib_I29"/>
</dbReference>